<protein>
    <recommendedName>
        <fullName evidence="9">BED-type domain-containing protein</fullName>
    </recommendedName>
</protein>
<dbReference type="Proteomes" id="UP000284842">
    <property type="component" value="Unassembled WGS sequence"/>
</dbReference>
<dbReference type="PANTHER" id="PTHR46481">
    <property type="entry name" value="ZINC FINGER BED DOMAIN-CONTAINING PROTEIN 4"/>
    <property type="match status" value="1"/>
</dbReference>
<feature type="region of interest" description="Disordered" evidence="6">
    <location>
        <begin position="110"/>
        <end position="187"/>
    </location>
</feature>
<accession>A0A409X6Q9</accession>
<feature type="compositionally biased region" description="Polar residues" evidence="6">
    <location>
        <begin position="168"/>
        <end position="187"/>
    </location>
</feature>
<dbReference type="InterPro" id="IPR052035">
    <property type="entry name" value="ZnF_BED_domain_contain"/>
</dbReference>
<evidence type="ECO:0000256" key="5">
    <source>
        <dbReference type="ARBA" id="ARBA00023242"/>
    </source>
</evidence>
<evidence type="ECO:0000256" key="2">
    <source>
        <dbReference type="ARBA" id="ARBA00022723"/>
    </source>
</evidence>
<keyword evidence="3" id="KW-0863">Zinc-finger</keyword>
<feature type="region of interest" description="Disordered" evidence="6">
    <location>
        <begin position="199"/>
        <end position="240"/>
    </location>
</feature>
<keyword evidence="5" id="KW-0539">Nucleus</keyword>
<evidence type="ECO:0000256" key="4">
    <source>
        <dbReference type="ARBA" id="ARBA00022833"/>
    </source>
</evidence>
<evidence type="ECO:0000313" key="8">
    <source>
        <dbReference type="Proteomes" id="UP000284842"/>
    </source>
</evidence>
<comment type="subcellular location">
    <subcellularLocation>
        <location evidence="1">Nucleus</location>
    </subcellularLocation>
</comment>
<proteinExistence type="predicted"/>
<comment type="caution">
    <text evidence="7">The sequence shown here is derived from an EMBL/GenBank/DDBJ whole genome shotgun (WGS) entry which is preliminary data.</text>
</comment>
<evidence type="ECO:0000256" key="1">
    <source>
        <dbReference type="ARBA" id="ARBA00004123"/>
    </source>
</evidence>
<dbReference type="SUPFAM" id="SSF53098">
    <property type="entry name" value="Ribonuclease H-like"/>
    <property type="match status" value="1"/>
</dbReference>
<keyword evidence="8" id="KW-1185">Reference proteome</keyword>
<keyword evidence="2" id="KW-0479">Metal-binding</keyword>
<feature type="compositionally biased region" description="Polar residues" evidence="6">
    <location>
        <begin position="207"/>
        <end position="233"/>
    </location>
</feature>
<gene>
    <name evidence="7" type="ORF">CVT24_010134</name>
</gene>
<evidence type="ECO:0000313" key="7">
    <source>
        <dbReference type="EMBL" id="PPQ86446.1"/>
    </source>
</evidence>
<dbReference type="OrthoDB" id="1607513at2759"/>
<dbReference type="PANTHER" id="PTHR46481:SF10">
    <property type="entry name" value="ZINC FINGER BED DOMAIN-CONTAINING PROTEIN 39"/>
    <property type="match status" value="1"/>
</dbReference>
<sequence length="464" mass="51294">MSSNPSPCTCVHPIHCRCQVSRWGAPNPYYYPSNPYLPYSYHTTPSSSEPPIPQQQPLHVTSSLPYDLSTTSTVSRNPQFVSGSGLPSGSQSASDYSRLVLGNITSVAQNTPVAESTSSRKRKTTDTSGGSKAKKAKQARMSSNATTVVPALLPTDTSDIVGVGPVQQMPTDTPRSESSSQADVTLNPTLKAIQGIVRKRRVDTQHKPSNFTACPSPSVNDFTNPSDSESPESTPLLDSKPNSEYVQCRLCVTWKTWKNTDGITTTIRKHLLQNHGEIYSKVLEVLGIPSPSSSSVDQVTRDSEPFSVQKWISLMLDWIVVDDIPLHVVECEEFRRWVLYGARQASESDLPHNDALTNLIYEQYLDDYKDLVDEMKSSLGRISLTLDIWSDPNLTPFLAMTAHFCKREGKSGPLKIVNRMLAFRIVEGPHDGENIGQIMYDVMKDAGINRKVGSKRINYHLTCT</sequence>
<reference evidence="7 8" key="1">
    <citation type="journal article" date="2018" name="Evol. Lett.">
        <title>Horizontal gene cluster transfer increased hallucinogenic mushroom diversity.</title>
        <authorList>
            <person name="Reynolds H.T."/>
            <person name="Vijayakumar V."/>
            <person name="Gluck-Thaler E."/>
            <person name="Korotkin H.B."/>
            <person name="Matheny P.B."/>
            <person name="Slot J.C."/>
        </authorList>
    </citation>
    <scope>NUCLEOTIDE SEQUENCE [LARGE SCALE GENOMIC DNA]</scope>
    <source>
        <strain evidence="7 8">2629</strain>
    </source>
</reference>
<feature type="region of interest" description="Disordered" evidence="6">
    <location>
        <begin position="69"/>
        <end position="93"/>
    </location>
</feature>
<dbReference type="InterPro" id="IPR012337">
    <property type="entry name" value="RNaseH-like_sf"/>
</dbReference>
<dbReference type="GO" id="GO:0005634">
    <property type="term" value="C:nucleus"/>
    <property type="evidence" value="ECO:0007669"/>
    <property type="project" value="UniProtKB-SubCell"/>
</dbReference>
<name>A0A409X6Q9_9AGAR</name>
<dbReference type="InParanoid" id="A0A409X6Q9"/>
<dbReference type="GO" id="GO:0008270">
    <property type="term" value="F:zinc ion binding"/>
    <property type="evidence" value="ECO:0007669"/>
    <property type="project" value="UniProtKB-KW"/>
</dbReference>
<dbReference type="EMBL" id="NHTK01004489">
    <property type="protein sequence ID" value="PPQ86446.1"/>
    <property type="molecule type" value="Genomic_DNA"/>
</dbReference>
<keyword evidence="4" id="KW-0862">Zinc</keyword>
<evidence type="ECO:0000256" key="6">
    <source>
        <dbReference type="SAM" id="MobiDB-lite"/>
    </source>
</evidence>
<dbReference type="AlphaFoldDB" id="A0A409X6Q9"/>
<evidence type="ECO:0000256" key="3">
    <source>
        <dbReference type="ARBA" id="ARBA00022771"/>
    </source>
</evidence>
<evidence type="ECO:0008006" key="9">
    <source>
        <dbReference type="Google" id="ProtNLM"/>
    </source>
</evidence>
<organism evidence="7 8">
    <name type="scientific">Panaeolus cyanescens</name>
    <dbReference type="NCBI Taxonomy" id="181874"/>
    <lineage>
        <taxon>Eukaryota</taxon>
        <taxon>Fungi</taxon>
        <taxon>Dikarya</taxon>
        <taxon>Basidiomycota</taxon>
        <taxon>Agaricomycotina</taxon>
        <taxon>Agaricomycetes</taxon>
        <taxon>Agaricomycetidae</taxon>
        <taxon>Agaricales</taxon>
        <taxon>Agaricineae</taxon>
        <taxon>Galeropsidaceae</taxon>
        <taxon>Panaeolus</taxon>
    </lineage>
</organism>